<dbReference type="Proteomes" id="UP000008743">
    <property type="component" value="Unassembled WGS sequence"/>
</dbReference>
<dbReference type="InParanoid" id="A0A0D2U0H7"/>
<name>A0A0D2U0H7_CAPO3</name>
<dbReference type="eggNOG" id="KOG2233">
    <property type="taxonomic scope" value="Eukaryota"/>
</dbReference>
<feature type="signal peptide" evidence="2">
    <location>
        <begin position="1"/>
        <end position="22"/>
    </location>
</feature>
<evidence type="ECO:0000259" key="5">
    <source>
        <dbReference type="Pfam" id="PF12972"/>
    </source>
</evidence>
<dbReference type="Gene3D" id="3.20.20.80">
    <property type="entry name" value="Glycosidases"/>
    <property type="match status" value="1"/>
</dbReference>
<evidence type="ECO:0000259" key="4">
    <source>
        <dbReference type="Pfam" id="PF12971"/>
    </source>
</evidence>
<feature type="domain" description="Alpha-N-acetylglucosaminidase C-terminal" evidence="5">
    <location>
        <begin position="507"/>
        <end position="773"/>
    </location>
</feature>
<dbReference type="GO" id="GO:0016787">
    <property type="term" value="F:hydrolase activity"/>
    <property type="evidence" value="ECO:0007669"/>
    <property type="project" value="UniProtKB-KW"/>
</dbReference>
<dbReference type="OMA" id="YGQPFVW"/>
<dbReference type="Gene3D" id="3.30.379.10">
    <property type="entry name" value="Chitobiase/beta-hexosaminidase domain 2-like"/>
    <property type="match status" value="1"/>
</dbReference>
<dbReference type="InterPro" id="IPR024240">
    <property type="entry name" value="NAGLU_N"/>
</dbReference>
<organism evidence="6 7">
    <name type="scientific">Capsaspora owczarzaki (strain ATCC 30864)</name>
    <dbReference type="NCBI Taxonomy" id="595528"/>
    <lineage>
        <taxon>Eukaryota</taxon>
        <taxon>Filasterea</taxon>
        <taxon>Capsaspora</taxon>
    </lineage>
</organism>
<accession>A0A0D2U0H7</accession>
<dbReference type="Pfam" id="PF12971">
    <property type="entry name" value="NAGLU_N"/>
    <property type="match status" value="1"/>
</dbReference>
<evidence type="ECO:0000313" key="6">
    <source>
        <dbReference type="EMBL" id="KJE88736.1"/>
    </source>
</evidence>
<dbReference type="OrthoDB" id="64736at2759"/>
<dbReference type="InterPro" id="IPR007781">
    <property type="entry name" value="NAGLU"/>
</dbReference>
<dbReference type="AlphaFoldDB" id="A0A0D2U0H7"/>
<keyword evidence="1" id="KW-0378">Hydrolase</keyword>
<dbReference type="PANTHER" id="PTHR12872">
    <property type="entry name" value="ALPHA-N-ACETYLGLUCOSAMINIDASE"/>
    <property type="match status" value="1"/>
</dbReference>
<evidence type="ECO:0000259" key="3">
    <source>
        <dbReference type="Pfam" id="PF05089"/>
    </source>
</evidence>
<dbReference type="RefSeq" id="XP_004365200.1">
    <property type="nucleotide sequence ID" value="XM_004365143.2"/>
</dbReference>
<keyword evidence="7" id="KW-1185">Reference proteome</keyword>
<keyword evidence="2" id="KW-0732">Signal</keyword>
<protein>
    <submittedName>
        <fullName evidence="6">Lysosomal alpha-N-acetyl glucosaminidase</fullName>
    </submittedName>
</protein>
<dbReference type="InterPro" id="IPR024732">
    <property type="entry name" value="NAGLU_C"/>
</dbReference>
<feature type="chain" id="PRO_5002265327" evidence="2">
    <location>
        <begin position="23"/>
        <end position="786"/>
    </location>
</feature>
<evidence type="ECO:0000313" key="7">
    <source>
        <dbReference type="Proteomes" id="UP000008743"/>
    </source>
</evidence>
<gene>
    <name evidence="6" type="ORF">CAOG_000329</name>
</gene>
<dbReference type="InterPro" id="IPR024733">
    <property type="entry name" value="NAGLU_tim-barrel"/>
</dbReference>
<reference evidence="7" key="1">
    <citation type="submission" date="2011-02" db="EMBL/GenBank/DDBJ databases">
        <title>The Genome Sequence of Capsaspora owczarzaki ATCC 30864.</title>
        <authorList>
            <person name="Russ C."/>
            <person name="Cuomo C."/>
            <person name="Burger G."/>
            <person name="Gray M.W."/>
            <person name="Holland P.W.H."/>
            <person name="King N."/>
            <person name="Lang F.B.F."/>
            <person name="Roger A.J."/>
            <person name="Ruiz-Trillo I."/>
            <person name="Young S.K."/>
            <person name="Zeng Q."/>
            <person name="Gargeya S."/>
            <person name="Alvarado L."/>
            <person name="Berlin A."/>
            <person name="Chapman S.B."/>
            <person name="Chen Z."/>
            <person name="Freedman E."/>
            <person name="Gellesch M."/>
            <person name="Goldberg J."/>
            <person name="Griggs A."/>
            <person name="Gujja S."/>
            <person name="Heilman E."/>
            <person name="Heiman D."/>
            <person name="Howarth C."/>
            <person name="Mehta T."/>
            <person name="Neiman D."/>
            <person name="Pearson M."/>
            <person name="Roberts A."/>
            <person name="Saif S."/>
            <person name="Shea T."/>
            <person name="Shenoy N."/>
            <person name="Sisk P."/>
            <person name="Stolte C."/>
            <person name="Sykes S."/>
            <person name="White J."/>
            <person name="Yandava C."/>
            <person name="Haas B."/>
            <person name="Nusbaum C."/>
            <person name="Birren B."/>
        </authorList>
    </citation>
    <scope>NUCLEOTIDE SEQUENCE</scope>
    <source>
        <strain evidence="7">ATCC 30864</strain>
    </source>
</reference>
<dbReference type="Gene3D" id="1.20.120.670">
    <property type="entry name" value="N-acetyl-b-d-glucoasminidase"/>
    <property type="match status" value="1"/>
</dbReference>
<feature type="domain" description="Alpha-N-acetylglucosaminidase N-terminal" evidence="4">
    <location>
        <begin position="69"/>
        <end position="149"/>
    </location>
</feature>
<dbReference type="PANTHER" id="PTHR12872:SF1">
    <property type="entry name" value="ALPHA-N-ACETYLGLUCOSAMINIDASE"/>
    <property type="match status" value="1"/>
</dbReference>
<dbReference type="STRING" id="595528.A0A0D2U0H7"/>
<dbReference type="Pfam" id="PF12972">
    <property type="entry name" value="NAGLU_C"/>
    <property type="match status" value="1"/>
</dbReference>
<evidence type="ECO:0000256" key="2">
    <source>
        <dbReference type="SAM" id="SignalP"/>
    </source>
</evidence>
<evidence type="ECO:0000256" key="1">
    <source>
        <dbReference type="ARBA" id="ARBA00022801"/>
    </source>
</evidence>
<dbReference type="Pfam" id="PF05089">
    <property type="entry name" value="NAGLU"/>
    <property type="match status" value="1"/>
</dbReference>
<dbReference type="InterPro" id="IPR029018">
    <property type="entry name" value="Hex-like_dom2"/>
</dbReference>
<proteinExistence type="predicted"/>
<feature type="domain" description="Alpha-N-acetylglucosaminidase tim-barrel" evidence="3">
    <location>
        <begin position="165"/>
        <end position="498"/>
    </location>
</feature>
<dbReference type="EMBL" id="KE346360">
    <property type="protein sequence ID" value="KJE88736.1"/>
    <property type="molecule type" value="Genomic_DNA"/>
</dbReference>
<sequence>MRNLMLLLVAATVVCVASLASALAPTSFVVHETFLSAHWQDATTEAKQRFVDQASQEAIRDIPDVQVLAADLLIHRIIPNHDKDFVLSLIPLANGTEHVFEVESNSTAIFLRGSSGVALSSAFNYYLKYVCNASLSWSGDQLNIPTTLPRVPAKVRSVSLFEWNYYMNVCTVSYSSVWWEFARWEREIDWMALNGVTMPLAFTGQEYVWRRLFHLFNLTDSDLSPFFAGPAFLAWGRMGNIKGWGGPISLEWIYKQRNLQVLILQRMRTFGMTPVLPSFAGHVPSALAQHFPNANITQSSDWNNFPDQYCCVGFLDASDPLFTQIGAEFLRLQNETYGTNHLYNCDQFNEMTPASTDLGYLKQAGMAVYQSMTAYDPAAVWVMQGWLFFNEAAWWSNDRVQALLSGVPDDHMIILDLFSDVTPVWNRLESYYGKPFIWNMLHDFGGNIGLYGILPSINEGPFAALATPGNTMVGIGLTPEGINQNYILYEFMMENMWRSAPVNLPTWVDAFVGRRYGPSTPAVAKLAYQQLLQSVYNCTNGQYSVTKSLLEIRPAVNMSRNGFMPTNLYYDPGHVILAVDHILAAAKSAPQLASVVPFRYDVVDFTRQMLSNLAIDFHSNLTLALTSKQAHLVHLYGQGIVGLIADLDELLVSDAHFLLGPWLAAARSWSENTAAQDLLEFNARNQITLWGPNGEITDYASKQWAGLMSSYYRPRWELFVSFASAAAESDLPFNDAAFNAAVLEVEKAWQHSHHNFTVTPLGDSIAIATRLRAKYDAVLRASTRML</sequence>
<dbReference type="PhylomeDB" id="A0A0D2U0H7"/>